<dbReference type="Gene3D" id="3.40.605.10">
    <property type="entry name" value="Aldehyde Dehydrogenase, Chain A, domain 1"/>
    <property type="match status" value="1"/>
</dbReference>
<gene>
    <name evidence="6" type="ORF">I6I53_01340</name>
</gene>
<accession>A0A7T9Z7A1</accession>
<evidence type="ECO:0000256" key="2">
    <source>
        <dbReference type="ARBA" id="ARBA00023002"/>
    </source>
</evidence>
<name>A0A7T9Z7A1_9GAMM</name>
<dbReference type="PANTHER" id="PTHR11699">
    <property type="entry name" value="ALDEHYDE DEHYDROGENASE-RELATED"/>
    <property type="match status" value="1"/>
</dbReference>
<dbReference type="Gene3D" id="3.40.309.10">
    <property type="entry name" value="Aldehyde Dehydrogenase, Chain A, domain 2"/>
    <property type="match status" value="1"/>
</dbReference>
<dbReference type="FunFam" id="3.40.309.10:FF:000012">
    <property type="entry name" value="Betaine aldehyde dehydrogenase"/>
    <property type="match status" value="1"/>
</dbReference>
<evidence type="ECO:0000256" key="4">
    <source>
        <dbReference type="RuleBase" id="RU003345"/>
    </source>
</evidence>
<dbReference type="GeneID" id="66211679"/>
<dbReference type="Pfam" id="PF00171">
    <property type="entry name" value="Aldedh"/>
    <property type="match status" value="1"/>
</dbReference>
<reference evidence="6 7" key="1">
    <citation type="submission" date="2021-01" db="EMBL/GenBank/DDBJ databases">
        <title>FDA dAtabase for Regulatory Grade micrObial Sequences (FDA-ARGOS): Supporting development and validation of Infectious Disease Dx tests.</title>
        <authorList>
            <person name="Sproer C."/>
            <person name="Gronow S."/>
            <person name="Severitt S."/>
            <person name="Schroder I."/>
            <person name="Tallon L."/>
            <person name="Sadzewicz L."/>
            <person name="Zhao X."/>
            <person name="Boylan J."/>
            <person name="Ott S."/>
            <person name="Bowen H."/>
            <person name="Vavikolanu K."/>
            <person name="Mehta A."/>
            <person name="Aluvathingal J."/>
            <person name="Nadendla S."/>
            <person name="Lowell S."/>
            <person name="Myers T."/>
            <person name="Yan Y."/>
            <person name="Sichtig H."/>
        </authorList>
    </citation>
    <scope>NUCLEOTIDE SEQUENCE [LARGE SCALE GENOMIC DNA]</scope>
    <source>
        <strain evidence="6 7">FDAARGOS_1096</strain>
    </source>
</reference>
<evidence type="ECO:0000259" key="5">
    <source>
        <dbReference type="Pfam" id="PF00171"/>
    </source>
</evidence>
<feature type="active site" evidence="3">
    <location>
        <position position="248"/>
    </location>
</feature>
<dbReference type="FunFam" id="3.40.605.10:FF:000007">
    <property type="entry name" value="NAD/NADP-dependent betaine aldehyde dehydrogenase"/>
    <property type="match status" value="1"/>
</dbReference>
<dbReference type="InterPro" id="IPR016161">
    <property type="entry name" value="Ald_DH/histidinol_DH"/>
</dbReference>
<dbReference type="GO" id="GO:0016620">
    <property type="term" value="F:oxidoreductase activity, acting on the aldehyde or oxo group of donors, NAD or NADP as acceptor"/>
    <property type="evidence" value="ECO:0007669"/>
    <property type="project" value="InterPro"/>
</dbReference>
<dbReference type="InterPro" id="IPR016160">
    <property type="entry name" value="Ald_DH_CS_CYS"/>
</dbReference>
<dbReference type="InterPro" id="IPR029510">
    <property type="entry name" value="Ald_DH_CS_GLU"/>
</dbReference>
<evidence type="ECO:0000313" key="6">
    <source>
        <dbReference type="EMBL" id="QQT86486.1"/>
    </source>
</evidence>
<dbReference type="EMBL" id="CP068176">
    <property type="protein sequence ID" value="QQT86486.1"/>
    <property type="molecule type" value="Genomic_DNA"/>
</dbReference>
<keyword evidence="2 4" id="KW-0560">Oxidoreductase</keyword>
<dbReference type="SUPFAM" id="SSF53720">
    <property type="entry name" value="ALDH-like"/>
    <property type="match status" value="1"/>
</dbReference>
<protein>
    <submittedName>
        <fullName evidence="6">Aldehyde dehydrogenase</fullName>
    </submittedName>
</protein>
<dbReference type="InterPro" id="IPR016162">
    <property type="entry name" value="Ald_DH_N"/>
</dbReference>
<organism evidence="6 7">
    <name type="scientific">Acinetobacter ursingii</name>
    <dbReference type="NCBI Taxonomy" id="108980"/>
    <lineage>
        <taxon>Bacteria</taxon>
        <taxon>Pseudomonadati</taxon>
        <taxon>Pseudomonadota</taxon>
        <taxon>Gammaproteobacteria</taxon>
        <taxon>Moraxellales</taxon>
        <taxon>Moraxellaceae</taxon>
        <taxon>Acinetobacter</taxon>
    </lineage>
</organism>
<dbReference type="InterPro" id="IPR016163">
    <property type="entry name" value="Ald_DH_C"/>
</dbReference>
<dbReference type="CDD" id="cd07114">
    <property type="entry name" value="ALDH_DhaS"/>
    <property type="match status" value="1"/>
</dbReference>
<feature type="domain" description="Aldehyde dehydrogenase" evidence="5">
    <location>
        <begin position="16"/>
        <end position="475"/>
    </location>
</feature>
<proteinExistence type="inferred from homology"/>
<dbReference type="PROSITE" id="PS00070">
    <property type="entry name" value="ALDEHYDE_DEHYDR_CYS"/>
    <property type="match status" value="1"/>
</dbReference>
<dbReference type="AlphaFoldDB" id="A0A7T9Z7A1"/>
<dbReference type="Proteomes" id="UP000595320">
    <property type="component" value="Chromosome"/>
</dbReference>
<evidence type="ECO:0000256" key="1">
    <source>
        <dbReference type="ARBA" id="ARBA00009986"/>
    </source>
</evidence>
<evidence type="ECO:0000256" key="3">
    <source>
        <dbReference type="PROSITE-ProRule" id="PRU10007"/>
    </source>
</evidence>
<comment type="similarity">
    <text evidence="1 4">Belongs to the aldehyde dehydrogenase family.</text>
</comment>
<evidence type="ECO:0000313" key="7">
    <source>
        <dbReference type="Proteomes" id="UP000595320"/>
    </source>
</evidence>
<dbReference type="InterPro" id="IPR015590">
    <property type="entry name" value="Aldehyde_DH_dom"/>
</dbReference>
<dbReference type="RefSeq" id="WP_004996216.1">
    <property type="nucleotide sequence ID" value="NZ_CP068176.1"/>
</dbReference>
<sequence length="488" mass="52786">MVKELYIAGEWRLGRGHVIQSTFPADNSVNAEISTASPEDIEEAIAKADQAWRAPEWRNRMPHERAKILYKVADIIEARVDELSQLQTRDNGKPLAETRGLVLSAAATARYVASACETLNDELTTQRAPDFMTFSVHEPVGVVAAITPWNSPIASEVQKLAPALAGGNAVILKPAEATSLIALELAKIFEEAGLPKGLLSVLVGKGSVVGDAIVKHPLVRKISFTGGTTTGRHLAHIAADKLITTSLELGGKSPTIVLPDADIELAAKGIAYGIFSSAGQACIAGSRLFIHSSIYDQFLARLVEITKGLRVGHPEQKDVHMGSLINQAHLQSVDRYVQLAKQEGGEVLTGGEALTTGEFAKGSFYLPTIITGLKNQAKVCQEEIFGPVLVVMKYDNEQDLIQQANDSCFGLAAGIWTESYRKAWRISRALEVGTVWINTYKKFSISAPFGGFKDSGIGREKGRLGILSYMQQKSIYMGLSDQPNAWCD</sequence>
<dbReference type="PROSITE" id="PS00687">
    <property type="entry name" value="ALDEHYDE_DEHYDR_GLU"/>
    <property type="match status" value="1"/>
</dbReference>